<protein>
    <submittedName>
        <fullName evidence="9">Uncharacterized protein</fullName>
    </submittedName>
</protein>
<gene>
    <name evidence="9" type="ORF">GCM10009808_21690</name>
</gene>
<evidence type="ECO:0000313" key="10">
    <source>
        <dbReference type="Proteomes" id="UP001501690"/>
    </source>
</evidence>
<dbReference type="CDD" id="cd04179">
    <property type="entry name" value="DPM_DPG-synthase_like"/>
    <property type="match status" value="1"/>
</dbReference>
<feature type="domain" description="GtrA/DPMS transmembrane" evidence="8">
    <location>
        <begin position="229"/>
        <end position="341"/>
    </location>
</feature>
<evidence type="ECO:0000259" key="7">
    <source>
        <dbReference type="Pfam" id="PF00535"/>
    </source>
</evidence>
<dbReference type="RefSeq" id="WP_344072470.1">
    <property type="nucleotide sequence ID" value="NZ_BAAAPL010000002.1"/>
</dbReference>
<keyword evidence="3 6" id="KW-0812">Transmembrane</keyword>
<comment type="similarity">
    <text evidence="2">Belongs to the glycosyltransferase 2 family.</text>
</comment>
<dbReference type="InterPro" id="IPR007267">
    <property type="entry name" value="GtrA_DPMS_TM"/>
</dbReference>
<dbReference type="EMBL" id="BAAAPL010000002">
    <property type="protein sequence ID" value="GAA1703443.1"/>
    <property type="molecule type" value="Genomic_DNA"/>
</dbReference>
<dbReference type="Gene3D" id="3.90.550.10">
    <property type="entry name" value="Spore Coat Polysaccharide Biosynthesis Protein SpsA, Chain A"/>
    <property type="match status" value="1"/>
</dbReference>
<organism evidence="9 10">
    <name type="scientific">Microbacterium sediminicola</name>
    <dbReference type="NCBI Taxonomy" id="415210"/>
    <lineage>
        <taxon>Bacteria</taxon>
        <taxon>Bacillati</taxon>
        <taxon>Actinomycetota</taxon>
        <taxon>Actinomycetes</taxon>
        <taxon>Micrococcales</taxon>
        <taxon>Microbacteriaceae</taxon>
        <taxon>Microbacterium</taxon>
    </lineage>
</organism>
<accession>A0ABN2IEY5</accession>
<feature type="transmembrane region" description="Helical" evidence="6">
    <location>
        <begin position="222"/>
        <end position="248"/>
    </location>
</feature>
<proteinExistence type="inferred from homology"/>
<dbReference type="InterPro" id="IPR029044">
    <property type="entry name" value="Nucleotide-diphossugar_trans"/>
</dbReference>
<dbReference type="InterPro" id="IPR050256">
    <property type="entry name" value="Glycosyltransferase_2"/>
</dbReference>
<evidence type="ECO:0000313" key="9">
    <source>
        <dbReference type="EMBL" id="GAA1703443.1"/>
    </source>
</evidence>
<evidence type="ECO:0000259" key="8">
    <source>
        <dbReference type="Pfam" id="PF04138"/>
    </source>
</evidence>
<dbReference type="PANTHER" id="PTHR48090">
    <property type="entry name" value="UNDECAPRENYL-PHOSPHATE 4-DEOXY-4-FORMAMIDO-L-ARABINOSE TRANSFERASE-RELATED"/>
    <property type="match status" value="1"/>
</dbReference>
<dbReference type="SUPFAM" id="SSF53448">
    <property type="entry name" value="Nucleotide-diphospho-sugar transferases"/>
    <property type="match status" value="1"/>
</dbReference>
<evidence type="ECO:0000256" key="3">
    <source>
        <dbReference type="ARBA" id="ARBA00022692"/>
    </source>
</evidence>
<sequence length="367" mass="39388">MAVILLIPAYEPGSALIDLVVEIREREPGVTVLVVDDGSGPAYDAVFEAVAAHGARVESYAVNAGKGAALKHGLSICATEYSGEDVVTADSDGQHTPADIGLVAARLVTDGEEGRHDLILGARQFVGDVPRRSQVGNAVARSIYWAATGWRLRDTQTGLRGIPSGLVDWMQQVPGRRFDFEQTVLLRARRDGVGVAEVPIATVYLEGNRSSHFRPVIDSLRVLLPVLLFLGSSLLGFVVDTILLFVFVALTNSLWASIVLARVGSAAVNFTVNRSVVFRAERGNLLRQLTGYGALAIALLAANIVWMTGLTTLGVPLLAAKVITEIVLFVTSYGIQRTVVFARRVEGGSVFGHRNHIAADRELVNTR</sequence>
<reference evidence="9 10" key="1">
    <citation type="journal article" date="2019" name="Int. J. Syst. Evol. Microbiol.">
        <title>The Global Catalogue of Microorganisms (GCM) 10K type strain sequencing project: providing services to taxonomists for standard genome sequencing and annotation.</title>
        <authorList>
            <consortium name="The Broad Institute Genomics Platform"/>
            <consortium name="The Broad Institute Genome Sequencing Center for Infectious Disease"/>
            <person name="Wu L."/>
            <person name="Ma J."/>
        </authorList>
    </citation>
    <scope>NUCLEOTIDE SEQUENCE [LARGE SCALE GENOMIC DNA]</scope>
    <source>
        <strain evidence="9 10">JCM 15577</strain>
    </source>
</reference>
<comment type="caution">
    <text evidence="9">The sequence shown here is derived from an EMBL/GenBank/DDBJ whole genome shotgun (WGS) entry which is preliminary data.</text>
</comment>
<dbReference type="Pfam" id="PF00535">
    <property type="entry name" value="Glycos_transf_2"/>
    <property type="match status" value="1"/>
</dbReference>
<evidence type="ECO:0000256" key="1">
    <source>
        <dbReference type="ARBA" id="ARBA00004141"/>
    </source>
</evidence>
<feature type="transmembrane region" description="Helical" evidence="6">
    <location>
        <begin position="289"/>
        <end position="307"/>
    </location>
</feature>
<dbReference type="PANTHER" id="PTHR48090:SF7">
    <property type="entry name" value="RFBJ PROTEIN"/>
    <property type="match status" value="1"/>
</dbReference>
<name>A0ABN2IEY5_9MICO</name>
<feature type="domain" description="Glycosyltransferase 2-like" evidence="7">
    <location>
        <begin position="6"/>
        <end position="141"/>
    </location>
</feature>
<evidence type="ECO:0000256" key="5">
    <source>
        <dbReference type="ARBA" id="ARBA00023136"/>
    </source>
</evidence>
<evidence type="ECO:0000256" key="2">
    <source>
        <dbReference type="ARBA" id="ARBA00006739"/>
    </source>
</evidence>
<dbReference type="Proteomes" id="UP001501690">
    <property type="component" value="Unassembled WGS sequence"/>
</dbReference>
<dbReference type="Pfam" id="PF04138">
    <property type="entry name" value="GtrA_DPMS_TM"/>
    <property type="match status" value="1"/>
</dbReference>
<dbReference type="InterPro" id="IPR001173">
    <property type="entry name" value="Glyco_trans_2-like"/>
</dbReference>
<feature type="transmembrane region" description="Helical" evidence="6">
    <location>
        <begin position="313"/>
        <end position="335"/>
    </location>
</feature>
<evidence type="ECO:0000256" key="4">
    <source>
        <dbReference type="ARBA" id="ARBA00022989"/>
    </source>
</evidence>
<comment type="subcellular location">
    <subcellularLocation>
        <location evidence="1">Membrane</location>
        <topology evidence="1">Multi-pass membrane protein</topology>
    </subcellularLocation>
</comment>
<keyword evidence="5 6" id="KW-0472">Membrane</keyword>
<evidence type="ECO:0000256" key="6">
    <source>
        <dbReference type="SAM" id="Phobius"/>
    </source>
</evidence>
<keyword evidence="10" id="KW-1185">Reference proteome</keyword>
<keyword evidence="4 6" id="KW-1133">Transmembrane helix</keyword>